<comment type="caution">
    <text evidence="1">The sequence shown here is derived from an EMBL/GenBank/DDBJ whole genome shotgun (WGS) entry which is preliminary data.</text>
</comment>
<reference evidence="1" key="1">
    <citation type="journal article" date="2014" name="Front. Microbiol.">
        <title>High frequency of phylogenetically diverse reductive dehalogenase-homologous genes in deep subseafloor sedimentary metagenomes.</title>
        <authorList>
            <person name="Kawai M."/>
            <person name="Futagami T."/>
            <person name="Toyoda A."/>
            <person name="Takaki Y."/>
            <person name="Nishi S."/>
            <person name="Hori S."/>
            <person name="Arai W."/>
            <person name="Tsubouchi T."/>
            <person name="Morono Y."/>
            <person name="Uchiyama I."/>
            <person name="Ito T."/>
            <person name="Fujiyama A."/>
            <person name="Inagaki F."/>
            <person name="Takami H."/>
        </authorList>
    </citation>
    <scope>NUCLEOTIDE SEQUENCE</scope>
    <source>
        <strain evidence="1">Expedition CK06-06</strain>
    </source>
</reference>
<proteinExistence type="predicted"/>
<sequence length="52" mass="5854">LMSCPICGQVAMVNPIHNSLQDVQCPRNHTTSTTGGTQIIAYVFMREFEAWR</sequence>
<protein>
    <submittedName>
        <fullName evidence="1">Uncharacterized protein</fullName>
    </submittedName>
</protein>
<organism evidence="1">
    <name type="scientific">marine sediment metagenome</name>
    <dbReference type="NCBI Taxonomy" id="412755"/>
    <lineage>
        <taxon>unclassified sequences</taxon>
        <taxon>metagenomes</taxon>
        <taxon>ecological metagenomes</taxon>
    </lineage>
</organism>
<gene>
    <name evidence="1" type="ORF">S01H1_63091</name>
</gene>
<accession>X0WQ58</accession>
<feature type="non-terminal residue" evidence="1">
    <location>
        <position position="1"/>
    </location>
</feature>
<dbReference type="EMBL" id="BARS01041490">
    <property type="protein sequence ID" value="GAG32790.1"/>
    <property type="molecule type" value="Genomic_DNA"/>
</dbReference>
<evidence type="ECO:0000313" key="1">
    <source>
        <dbReference type="EMBL" id="GAG32790.1"/>
    </source>
</evidence>
<name>X0WQ58_9ZZZZ</name>
<dbReference type="AlphaFoldDB" id="X0WQ58"/>